<dbReference type="Proteomes" id="UP001597399">
    <property type="component" value="Unassembled WGS sequence"/>
</dbReference>
<dbReference type="RefSeq" id="WP_253065523.1">
    <property type="nucleotide sequence ID" value="NZ_JAMXWM010000048.1"/>
</dbReference>
<comment type="caution">
    <text evidence="1">The sequence shown here is derived from an EMBL/GenBank/DDBJ whole genome shotgun (WGS) entry which is preliminary data.</text>
</comment>
<organism evidence="1 2">
    <name type="scientific">Sporolactobacillus shoreicorticis</name>
    <dbReference type="NCBI Taxonomy" id="1923877"/>
    <lineage>
        <taxon>Bacteria</taxon>
        <taxon>Bacillati</taxon>
        <taxon>Bacillota</taxon>
        <taxon>Bacilli</taxon>
        <taxon>Bacillales</taxon>
        <taxon>Sporolactobacillaceae</taxon>
        <taxon>Sporolactobacillus</taxon>
    </lineage>
</organism>
<evidence type="ECO:0000313" key="2">
    <source>
        <dbReference type="Proteomes" id="UP001597399"/>
    </source>
</evidence>
<protein>
    <recommendedName>
        <fullName evidence="3">GGDEF domain-containing protein</fullName>
    </recommendedName>
</protein>
<dbReference type="EMBL" id="JBHUMQ010000006">
    <property type="protein sequence ID" value="MFD2692686.1"/>
    <property type="molecule type" value="Genomic_DNA"/>
</dbReference>
<sequence length="109" mass="12404">MNLSKNIWRIWFRGDEFLFMLNHISEFKGAIRIVEKIMNLFHMPSVLCGYKGFITATQTLLVSCIHDSEALVKSADTAGYEVRSKFPLVLVMKERAAGELRLMSSLCST</sequence>
<gene>
    <name evidence="1" type="ORF">ACFSUE_03440</name>
</gene>
<name>A0ABW5RZD8_9BACL</name>
<proteinExistence type="predicted"/>
<reference evidence="2" key="1">
    <citation type="journal article" date="2019" name="Int. J. Syst. Evol. Microbiol.">
        <title>The Global Catalogue of Microorganisms (GCM) 10K type strain sequencing project: providing services to taxonomists for standard genome sequencing and annotation.</title>
        <authorList>
            <consortium name="The Broad Institute Genomics Platform"/>
            <consortium name="The Broad Institute Genome Sequencing Center for Infectious Disease"/>
            <person name="Wu L."/>
            <person name="Ma J."/>
        </authorList>
    </citation>
    <scope>NUCLEOTIDE SEQUENCE [LARGE SCALE GENOMIC DNA]</scope>
    <source>
        <strain evidence="2">TISTR 2466</strain>
    </source>
</reference>
<evidence type="ECO:0000313" key="1">
    <source>
        <dbReference type="EMBL" id="MFD2692686.1"/>
    </source>
</evidence>
<accession>A0ABW5RZD8</accession>
<keyword evidence="2" id="KW-1185">Reference proteome</keyword>
<evidence type="ECO:0008006" key="3">
    <source>
        <dbReference type="Google" id="ProtNLM"/>
    </source>
</evidence>